<proteinExistence type="predicted"/>
<dbReference type="SMART" id="SM00507">
    <property type="entry name" value="HNHc"/>
    <property type="match status" value="1"/>
</dbReference>
<keyword evidence="2" id="KW-0255">Endonuclease</keyword>
<protein>
    <submittedName>
        <fullName evidence="2">HNH endonuclease</fullName>
    </submittedName>
</protein>
<comment type="caution">
    <text evidence="2">The sequence shown here is derived from an EMBL/GenBank/DDBJ whole genome shotgun (WGS) entry which is preliminary data.</text>
</comment>
<sequence length="416" mass="45526">MVAIGGYAMITTHPPNYYTVNNPADPTAMALSAIRKAEHQLIAQVMPDEDTDFELAVSTLAVSTGYSRHRVRQLILAFYQLKDLPLLEQLQQDLFHLDHQRLITISNALFGLNPEHLEVVDELLTDYLTPIAPNQALPSHRSIRAKIAAIRSMLDDAKADPDKDPTNRREFDISPGDNDTTAHLFASVDPVEGKLINDAVAKHAEATGMNKGEAFVDLILSKVKIKVALNLYSAKDLANAPVWGTGIGWLDEKTGNHWSAQASTVRDMDQAMGKHVAGHDPTPDIRAAVEGRDGGCVAPYCTVPADRCDIDHRINHEDGGCTCAGNLSSACRHHHNGKTDGRCVYLSDPVTGIVVWVWQDGTWAVSVPEGPLTPQSARWAQTVSQYRTTHRKRWAAAAKAEAEAKTTEVQEDAPPF</sequence>
<feature type="domain" description="HNH nuclease" evidence="1">
    <location>
        <begin position="284"/>
        <end position="336"/>
    </location>
</feature>
<organism evidence="2 3">
    <name type="scientific">Corynebacterium gallinarum</name>
    <dbReference type="NCBI Taxonomy" id="2762214"/>
    <lineage>
        <taxon>Bacteria</taxon>
        <taxon>Bacillati</taxon>
        <taxon>Actinomycetota</taxon>
        <taxon>Actinomycetes</taxon>
        <taxon>Mycobacteriales</taxon>
        <taxon>Corynebacteriaceae</taxon>
        <taxon>Corynebacterium</taxon>
    </lineage>
</organism>
<keyword evidence="2" id="KW-0540">Nuclease</keyword>
<dbReference type="InterPro" id="IPR003615">
    <property type="entry name" value="HNH_nuc"/>
</dbReference>
<dbReference type="GO" id="GO:0004519">
    <property type="term" value="F:endonuclease activity"/>
    <property type="evidence" value="ECO:0007669"/>
    <property type="project" value="UniProtKB-KW"/>
</dbReference>
<dbReference type="Proteomes" id="UP000650224">
    <property type="component" value="Unassembled WGS sequence"/>
</dbReference>
<accession>A0A8I0LHC0</accession>
<dbReference type="AlphaFoldDB" id="A0A8I0LHC0"/>
<evidence type="ECO:0000313" key="3">
    <source>
        <dbReference type="Proteomes" id="UP000650224"/>
    </source>
</evidence>
<name>A0A8I0LHC0_9CORY</name>
<dbReference type="EMBL" id="JACSPR010000006">
    <property type="protein sequence ID" value="MBD8030515.1"/>
    <property type="molecule type" value="Genomic_DNA"/>
</dbReference>
<evidence type="ECO:0000259" key="1">
    <source>
        <dbReference type="SMART" id="SM00507"/>
    </source>
</evidence>
<gene>
    <name evidence="2" type="ORF">H9627_09320</name>
</gene>
<keyword evidence="3" id="KW-1185">Reference proteome</keyword>
<reference evidence="2 3" key="1">
    <citation type="submission" date="2020-08" db="EMBL/GenBank/DDBJ databases">
        <title>A Genomic Blueprint of the Chicken Gut Microbiome.</title>
        <authorList>
            <person name="Gilroy R."/>
            <person name="Ravi A."/>
            <person name="Getino M."/>
            <person name="Pursley I."/>
            <person name="Horton D.L."/>
            <person name="Alikhan N.-F."/>
            <person name="Baker D."/>
            <person name="Gharbi K."/>
            <person name="Hall N."/>
            <person name="Watson M."/>
            <person name="Adriaenssens E.M."/>
            <person name="Foster-Nyarko E."/>
            <person name="Jarju S."/>
            <person name="Secka A."/>
            <person name="Antonio M."/>
            <person name="Oren A."/>
            <person name="Chaudhuri R."/>
            <person name="La Ragione R.M."/>
            <person name="Hildebrand F."/>
            <person name="Pallen M.J."/>
        </authorList>
    </citation>
    <scope>NUCLEOTIDE SEQUENCE [LARGE SCALE GENOMIC DNA]</scope>
    <source>
        <strain evidence="2 3">Sa1YVA5</strain>
    </source>
</reference>
<evidence type="ECO:0000313" key="2">
    <source>
        <dbReference type="EMBL" id="MBD8030515.1"/>
    </source>
</evidence>
<keyword evidence="2" id="KW-0378">Hydrolase</keyword>
<dbReference type="CDD" id="cd00085">
    <property type="entry name" value="HNHc"/>
    <property type="match status" value="1"/>
</dbReference>